<dbReference type="EMBL" id="JWZX01002246">
    <property type="protein sequence ID" value="KOO30333.1"/>
    <property type="molecule type" value="Genomic_DNA"/>
</dbReference>
<keyword evidence="2" id="KW-1185">Reference proteome</keyword>
<dbReference type="Proteomes" id="UP000037460">
    <property type="component" value="Unassembled WGS sequence"/>
</dbReference>
<dbReference type="AlphaFoldDB" id="A0A0M0JW09"/>
<dbReference type="PANTHER" id="PTHR40131:SF1">
    <property type="entry name" value="C1Q DOMAIN-CONTAINING PROTEIN"/>
    <property type="match status" value="1"/>
</dbReference>
<accession>A0A0M0JW09</accession>
<sequence length="700" mass="75767">MDDSVGGADWQPVQEIVRLNFKALHDVVKAHGEALKSVEKAVGSKVNRQEHQALLAEKVSASELSTTFEELSRVIDDKADARDMNALVQRMAGRAEVQAALASKADVTEVQRCLDAKAGVAEMQQKSAQLESRLASMEERFVETLSAKVDMAFVDKGLESRATPNEVREMISDAVNALREDLRKEFTEALEAKASKASVAAALQKKTARSDVETLLAAHAEQVNTSLAAKADVEAVSLALAAKAPRTEMLALLNEKLGEARTALESAIRVAAETTAQQLSASQSETKRQLHGLKDDVAKAYEALSATSTRLERELARQAQETSAALAGKASAAELQQRARTSAVDTMLSLKPDRSELDASVAALSSRLSSDLSRAAAELRALVDERLATAQMHTHALSESIASKAERTHVEAALTAKCDTREVELWLQSKASLEEVTAQIEMRERETMLALDSKATGADLRATEQRVDAKLTSLAERQAVQLREATASLAHVSDVQSVVEQLVSKSSIEGALLALDKKANVDDINRSLMEVNRELAQRPTLSELNRVIGEQSLIMESLCSEHLLGRWIWKSGKAKGEKNTVPWNVQNINTNPENFLWEKDRCAITTVAPGLYEVTFGFFTRKKPSVQLLVNGEPVLSAVNSASYAVHHSSGRLAAVGPHPAGNVTGLTLIDYLALPPKARISCSYQGEEGGEGFLGLRKM</sequence>
<reference evidence="2" key="1">
    <citation type="journal article" date="2015" name="PLoS Genet.">
        <title>Genome Sequence and Transcriptome Analyses of Chrysochromulina tobin: Metabolic Tools for Enhanced Algal Fitness in the Prominent Order Prymnesiales (Haptophyceae).</title>
        <authorList>
            <person name="Hovde B.T."/>
            <person name="Deodato C.R."/>
            <person name="Hunsperger H.M."/>
            <person name="Ryken S.A."/>
            <person name="Yost W."/>
            <person name="Jha R.K."/>
            <person name="Patterson J."/>
            <person name="Monnat R.J. Jr."/>
            <person name="Barlow S.B."/>
            <person name="Starkenburg S.R."/>
            <person name="Cattolico R.A."/>
        </authorList>
    </citation>
    <scope>NUCLEOTIDE SEQUENCE</scope>
    <source>
        <strain evidence="2">CCMP291</strain>
    </source>
</reference>
<protein>
    <recommendedName>
        <fullName evidence="3">C1q domain-containing protein</fullName>
    </recommendedName>
</protein>
<dbReference type="OrthoDB" id="65833at2759"/>
<gene>
    <name evidence="1" type="ORF">Ctob_002358</name>
</gene>
<comment type="caution">
    <text evidence="1">The sequence shown here is derived from an EMBL/GenBank/DDBJ whole genome shotgun (WGS) entry which is preliminary data.</text>
</comment>
<proteinExistence type="predicted"/>
<evidence type="ECO:0000313" key="2">
    <source>
        <dbReference type="Proteomes" id="UP000037460"/>
    </source>
</evidence>
<dbReference type="PANTHER" id="PTHR40131">
    <property type="entry name" value="C1Q DOMAIN-CONTAINING PROTEIN"/>
    <property type="match status" value="1"/>
</dbReference>
<name>A0A0M0JW09_9EUKA</name>
<organism evidence="1 2">
    <name type="scientific">Chrysochromulina tobinii</name>
    <dbReference type="NCBI Taxonomy" id="1460289"/>
    <lineage>
        <taxon>Eukaryota</taxon>
        <taxon>Haptista</taxon>
        <taxon>Haptophyta</taxon>
        <taxon>Prymnesiophyceae</taxon>
        <taxon>Prymnesiales</taxon>
        <taxon>Chrysochromulinaceae</taxon>
        <taxon>Chrysochromulina</taxon>
    </lineage>
</organism>
<evidence type="ECO:0008006" key="3">
    <source>
        <dbReference type="Google" id="ProtNLM"/>
    </source>
</evidence>
<evidence type="ECO:0000313" key="1">
    <source>
        <dbReference type="EMBL" id="KOO30333.1"/>
    </source>
</evidence>